<evidence type="ECO:0008006" key="3">
    <source>
        <dbReference type="Google" id="ProtNLM"/>
    </source>
</evidence>
<accession>B7FPW9</accession>
<dbReference type="GeneID" id="7196526"/>
<gene>
    <name evidence="1" type="ORF">PHATRDRAFT_42883</name>
</gene>
<proteinExistence type="predicted"/>
<evidence type="ECO:0000313" key="2">
    <source>
        <dbReference type="Proteomes" id="UP000000759"/>
    </source>
</evidence>
<dbReference type="InParanoid" id="B7FPW9"/>
<dbReference type="EMBL" id="CM000605">
    <property type="protein sequence ID" value="EEC51245.1"/>
    <property type="molecule type" value="Genomic_DNA"/>
</dbReference>
<sequence>MAFLGEDDDFFGTAQDDHDDERYRECVDGHELHSGLARADAAALAERFRNVGFHETYEEYQEVRLQEGFEAGYRETFDVSVRIGEILGNLAMKAKRAENEKEYVGDEKHSKIQQFYKTIAREWI</sequence>
<dbReference type="Proteomes" id="UP000000759">
    <property type="component" value="Chromosome 1"/>
</dbReference>
<protein>
    <recommendedName>
        <fullName evidence="3">Essential protein Yae1 N-terminal domain-containing protein</fullName>
    </recommendedName>
</protein>
<keyword evidence="2" id="KW-1185">Reference proteome</keyword>
<reference evidence="2" key="2">
    <citation type="submission" date="2008-08" db="EMBL/GenBank/DDBJ databases">
        <authorList>
            <consortium name="Diatom Consortium"/>
            <person name="Grigoriev I."/>
            <person name="Grimwood J."/>
            <person name="Kuo A."/>
            <person name="Otillar R.P."/>
            <person name="Salamov A."/>
            <person name="Detter J.C."/>
            <person name="Lindquist E."/>
            <person name="Shapiro H."/>
            <person name="Lucas S."/>
            <person name="Glavina del Rio T."/>
            <person name="Pitluck S."/>
            <person name="Rokhsar D."/>
            <person name="Bowler C."/>
        </authorList>
    </citation>
    <scope>GENOME REANNOTATION</scope>
    <source>
        <strain evidence="2">CCAP 1055/1</strain>
    </source>
</reference>
<evidence type="ECO:0000313" key="1">
    <source>
        <dbReference type="EMBL" id="EEC51245.1"/>
    </source>
</evidence>
<name>B7FPW9_PHATC</name>
<organism evidence="1 2">
    <name type="scientific">Phaeodactylum tricornutum (strain CCAP 1055/1)</name>
    <dbReference type="NCBI Taxonomy" id="556484"/>
    <lineage>
        <taxon>Eukaryota</taxon>
        <taxon>Sar</taxon>
        <taxon>Stramenopiles</taxon>
        <taxon>Ochrophyta</taxon>
        <taxon>Bacillariophyta</taxon>
        <taxon>Bacillariophyceae</taxon>
        <taxon>Bacillariophycidae</taxon>
        <taxon>Naviculales</taxon>
        <taxon>Phaeodactylaceae</taxon>
        <taxon>Phaeodactylum</taxon>
    </lineage>
</organism>
<dbReference type="RefSeq" id="XP_002176782.1">
    <property type="nucleotide sequence ID" value="XM_002176746.1"/>
</dbReference>
<dbReference type="AlphaFoldDB" id="B7FPW9"/>
<reference evidence="1 2" key="1">
    <citation type="journal article" date="2008" name="Nature">
        <title>The Phaeodactylum genome reveals the evolutionary history of diatom genomes.</title>
        <authorList>
            <person name="Bowler C."/>
            <person name="Allen A.E."/>
            <person name="Badger J.H."/>
            <person name="Grimwood J."/>
            <person name="Jabbari K."/>
            <person name="Kuo A."/>
            <person name="Maheswari U."/>
            <person name="Martens C."/>
            <person name="Maumus F."/>
            <person name="Otillar R.P."/>
            <person name="Rayko E."/>
            <person name="Salamov A."/>
            <person name="Vandepoele K."/>
            <person name="Beszteri B."/>
            <person name="Gruber A."/>
            <person name="Heijde M."/>
            <person name="Katinka M."/>
            <person name="Mock T."/>
            <person name="Valentin K."/>
            <person name="Verret F."/>
            <person name="Berges J.A."/>
            <person name="Brownlee C."/>
            <person name="Cadoret J.P."/>
            <person name="Chiovitti A."/>
            <person name="Choi C.J."/>
            <person name="Coesel S."/>
            <person name="De Martino A."/>
            <person name="Detter J.C."/>
            <person name="Durkin C."/>
            <person name="Falciatore A."/>
            <person name="Fournet J."/>
            <person name="Haruta M."/>
            <person name="Huysman M.J."/>
            <person name="Jenkins B.D."/>
            <person name="Jiroutova K."/>
            <person name="Jorgensen R.E."/>
            <person name="Joubert Y."/>
            <person name="Kaplan A."/>
            <person name="Kroger N."/>
            <person name="Kroth P.G."/>
            <person name="La Roche J."/>
            <person name="Lindquist E."/>
            <person name="Lommer M."/>
            <person name="Martin-Jezequel V."/>
            <person name="Lopez P.J."/>
            <person name="Lucas S."/>
            <person name="Mangogna M."/>
            <person name="McGinnis K."/>
            <person name="Medlin L.K."/>
            <person name="Montsant A."/>
            <person name="Oudot-Le Secq M.P."/>
            <person name="Napoli C."/>
            <person name="Obornik M."/>
            <person name="Parker M.S."/>
            <person name="Petit J.L."/>
            <person name="Porcel B.M."/>
            <person name="Poulsen N."/>
            <person name="Robison M."/>
            <person name="Rychlewski L."/>
            <person name="Rynearson T.A."/>
            <person name="Schmutz J."/>
            <person name="Shapiro H."/>
            <person name="Siaut M."/>
            <person name="Stanley M."/>
            <person name="Sussman M.R."/>
            <person name="Taylor A.R."/>
            <person name="Vardi A."/>
            <person name="von Dassow P."/>
            <person name="Vyverman W."/>
            <person name="Willis A."/>
            <person name="Wyrwicz L.S."/>
            <person name="Rokhsar D.S."/>
            <person name="Weissenbach J."/>
            <person name="Armbrust E.V."/>
            <person name="Green B.R."/>
            <person name="Van de Peer Y."/>
            <person name="Grigoriev I.V."/>
        </authorList>
    </citation>
    <scope>NUCLEOTIDE SEQUENCE [LARGE SCALE GENOMIC DNA]</scope>
    <source>
        <strain evidence="1 2">CCAP 1055/1</strain>
    </source>
</reference>
<dbReference type="PaxDb" id="2850-Phatr42883"/>
<dbReference type="KEGG" id="pti:PHATRDRAFT_42883"/>
<dbReference type="OrthoDB" id="52030at2759"/>